<keyword evidence="1" id="KW-1133">Transmembrane helix</keyword>
<feature type="transmembrane region" description="Helical" evidence="1">
    <location>
        <begin position="38"/>
        <end position="60"/>
    </location>
</feature>
<feature type="transmembrane region" description="Helical" evidence="1">
    <location>
        <begin position="12"/>
        <end position="32"/>
    </location>
</feature>
<keyword evidence="3" id="KW-1185">Reference proteome</keyword>
<dbReference type="Proteomes" id="UP000008366">
    <property type="component" value="Unassembled WGS sequence"/>
</dbReference>
<protein>
    <submittedName>
        <fullName evidence="2">Uncharacterized protein</fullName>
    </submittedName>
</protein>
<keyword evidence="1" id="KW-0812">Transmembrane</keyword>
<accession>K6VFQ8</accession>
<evidence type="ECO:0000313" key="2">
    <source>
        <dbReference type="EMBL" id="GAB95028.1"/>
    </source>
</evidence>
<name>K6VFQ8_9MICO</name>
<organism evidence="2 3">
    <name type="scientific">Kineosphaera limosa NBRC 100340</name>
    <dbReference type="NCBI Taxonomy" id="1184609"/>
    <lineage>
        <taxon>Bacteria</taxon>
        <taxon>Bacillati</taxon>
        <taxon>Actinomycetota</taxon>
        <taxon>Actinomycetes</taxon>
        <taxon>Micrococcales</taxon>
        <taxon>Dermatophilaceae</taxon>
        <taxon>Kineosphaera</taxon>
    </lineage>
</organism>
<reference evidence="2 3" key="1">
    <citation type="submission" date="2012-08" db="EMBL/GenBank/DDBJ databases">
        <title>Whole genome shotgun sequence of Kineosphaera limosa NBRC 100340.</title>
        <authorList>
            <person name="Yoshida I."/>
            <person name="Isaki S."/>
            <person name="Hosoyama A."/>
            <person name="Tsuchikane K."/>
            <person name="Katsumata H."/>
            <person name="Ando Y."/>
            <person name="Ohji S."/>
            <person name="Hamada M."/>
            <person name="Tamura T."/>
            <person name="Yamazoe A."/>
            <person name="Yamazaki S."/>
            <person name="Fujita N."/>
        </authorList>
    </citation>
    <scope>NUCLEOTIDE SEQUENCE [LARGE SCALE GENOMIC DNA]</scope>
    <source>
        <strain evidence="2 3">NBRC 100340</strain>
    </source>
</reference>
<comment type="caution">
    <text evidence="2">The sequence shown here is derived from an EMBL/GenBank/DDBJ whole genome shotgun (WGS) entry which is preliminary data.</text>
</comment>
<gene>
    <name evidence="2" type="ORF">KILIM_015_00900</name>
</gene>
<keyword evidence="1" id="KW-0472">Membrane</keyword>
<dbReference type="AlphaFoldDB" id="K6VFQ8"/>
<dbReference type="STRING" id="1184609.KILIM_015_00900"/>
<sequence length="70" mass="7455">MSARESGGITSSRGAQITGLLAVIYGLGFAFLPEDSSIMQIWLVVGAVIVGVLFVVYLLIPFLRSLGARR</sequence>
<evidence type="ECO:0000256" key="1">
    <source>
        <dbReference type="SAM" id="Phobius"/>
    </source>
</evidence>
<dbReference type="RefSeq" id="WP_006591560.1">
    <property type="nucleotide sequence ID" value="NZ_BAHD01000015.1"/>
</dbReference>
<evidence type="ECO:0000313" key="3">
    <source>
        <dbReference type="Proteomes" id="UP000008366"/>
    </source>
</evidence>
<proteinExistence type="predicted"/>
<dbReference type="EMBL" id="BAHD01000015">
    <property type="protein sequence ID" value="GAB95028.1"/>
    <property type="molecule type" value="Genomic_DNA"/>
</dbReference>